<keyword evidence="12" id="KW-1185">Reference proteome</keyword>
<keyword evidence="9" id="KW-0411">Iron-sulfur</keyword>
<evidence type="ECO:0000256" key="5">
    <source>
        <dbReference type="ARBA" id="ARBA00022723"/>
    </source>
</evidence>
<dbReference type="PRINTS" id="PR00368">
    <property type="entry name" value="FADPNR"/>
</dbReference>
<dbReference type="InterPro" id="IPR028202">
    <property type="entry name" value="Reductase_C"/>
</dbReference>
<dbReference type="GO" id="GO:0016651">
    <property type="term" value="F:oxidoreductase activity, acting on NAD(P)H"/>
    <property type="evidence" value="ECO:0007669"/>
    <property type="project" value="TreeGrafter"/>
</dbReference>
<dbReference type="PANTHER" id="PTHR43557">
    <property type="entry name" value="APOPTOSIS-INDUCING FACTOR 1"/>
    <property type="match status" value="1"/>
</dbReference>
<keyword evidence="6" id="KW-0274">FAD</keyword>
<evidence type="ECO:0000256" key="7">
    <source>
        <dbReference type="ARBA" id="ARBA00023002"/>
    </source>
</evidence>
<evidence type="ECO:0000313" key="11">
    <source>
        <dbReference type="EMBL" id="KAK6539561.1"/>
    </source>
</evidence>
<dbReference type="Gene3D" id="3.50.50.60">
    <property type="entry name" value="FAD/NAD(P)-binding domain"/>
    <property type="match status" value="2"/>
</dbReference>
<dbReference type="CDD" id="cd03478">
    <property type="entry name" value="Rieske_AIFL_N"/>
    <property type="match status" value="1"/>
</dbReference>
<dbReference type="GO" id="GO:0005737">
    <property type="term" value="C:cytoplasm"/>
    <property type="evidence" value="ECO:0007669"/>
    <property type="project" value="TreeGrafter"/>
</dbReference>
<comment type="similarity">
    <text evidence="2">Belongs to the FAD-dependent oxidoreductase family.</text>
</comment>
<evidence type="ECO:0000256" key="1">
    <source>
        <dbReference type="ARBA" id="ARBA00001974"/>
    </source>
</evidence>
<dbReference type="PANTHER" id="PTHR43557:SF2">
    <property type="entry name" value="RIESKE DOMAIN-CONTAINING PROTEIN-RELATED"/>
    <property type="match status" value="1"/>
</dbReference>
<dbReference type="Gene3D" id="2.102.10.10">
    <property type="entry name" value="Rieske [2Fe-2S] iron-sulphur domain"/>
    <property type="match status" value="1"/>
</dbReference>
<dbReference type="InterPro" id="IPR023753">
    <property type="entry name" value="FAD/NAD-binding_dom"/>
</dbReference>
<dbReference type="Gene3D" id="3.30.390.30">
    <property type="match status" value="1"/>
</dbReference>
<evidence type="ECO:0000256" key="9">
    <source>
        <dbReference type="ARBA" id="ARBA00023014"/>
    </source>
</evidence>
<evidence type="ECO:0000256" key="8">
    <source>
        <dbReference type="ARBA" id="ARBA00023004"/>
    </source>
</evidence>
<protein>
    <recommendedName>
        <fullName evidence="10">Rieske domain-containing protein</fullName>
    </recommendedName>
</protein>
<keyword evidence="3" id="KW-0285">Flavoprotein</keyword>
<gene>
    <name evidence="11" type="ORF">TWF694_009772</name>
</gene>
<evidence type="ECO:0000256" key="6">
    <source>
        <dbReference type="ARBA" id="ARBA00022827"/>
    </source>
</evidence>
<accession>A0AAV9XD08</accession>
<dbReference type="SUPFAM" id="SSF50022">
    <property type="entry name" value="ISP domain"/>
    <property type="match status" value="1"/>
</dbReference>
<dbReference type="PROSITE" id="PS51296">
    <property type="entry name" value="RIESKE"/>
    <property type="match status" value="1"/>
</dbReference>
<dbReference type="GO" id="GO:0046872">
    <property type="term" value="F:metal ion binding"/>
    <property type="evidence" value="ECO:0007669"/>
    <property type="project" value="UniProtKB-KW"/>
</dbReference>
<dbReference type="InterPro" id="IPR036922">
    <property type="entry name" value="Rieske_2Fe-2S_sf"/>
</dbReference>
<sequence length="601" mass="64816">MNSVLISSSIPRIVTNQLTKNILSSNSQRLQYFRQALQALHPNFIAYFQTRFKSTAATTMTQFKLTGVDKSALKPGFKQEVLVDGLGESKLLLVQVGQKLNALSPRCTHYGAPLAKGVLTATGRLKCPWHGACFNATTGDIEDAPGLDALNCFPVTVTGDDLFIDADESQIKAFSRKPTYNCSHTVVDDTVLIVGGGSGAIGTIEALREYGYKGKIVVLSKESYAPIDRTKLSKALSTDSDKIALRKLDFLKDLDVEFHTSTVVKSIDFEDRFVVTEDGKSFGYNKIVLATGATPRNLPLKGFKELGNIFVIRTIETTKSIVDAVGLEGGKKIVVIGSSFIGMEVANFLVGKNHQVTVVGMEDVPMERVMGKQVGGSFQAILEKKGVKFYMKASVEAAEASASDSSVVGSVVLKDGTSLEADAVILGVGVAPATEYAGETPREKDGSFRVDENFQLTAVKDAYAVGDIATYPYKGPGGRADTPVRIEHWNVAQNAGRSAAKHIATGETPEFFIPVFWSAIGVQLRYCGNTMTGYDDVVIQGSLDENKFIAYYTQGETVVAAASMQKDPLVMHSSELMRTGHMPSKSELQKGIDILAIEIPA</sequence>
<dbReference type="SUPFAM" id="SSF55424">
    <property type="entry name" value="FAD/NAD-linked reductases, dimerisation (C-terminal) domain"/>
    <property type="match status" value="1"/>
</dbReference>
<name>A0AAV9XD08_9PEZI</name>
<feature type="domain" description="Rieske" evidence="10">
    <location>
        <begin position="65"/>
        <end position="164"/>
    </location>
</feature>
<keyword evidence="8" id="KW-0408">Iron</keyword>
<dbReference type="Pfam" id="PF07992">
    <property type="entry name" value="Pyr_redox_2"/>
    <property type="match status" value="1"/>
</dbReference>
<dbReference type="InterPro" id="IPR016156">
    <property type="entry name" value="FAD/NAD-linked_Rdtase_dimer_sf"/>
</dbReference>
<dbReference type="AlphaFoldDB" id="A0AAV9XD08"/>
<comment type="caution">
    <text evidence="11">The sequence shown here is derived from an EMBL/GenBank/DDBJ whole genome shotgun (WGS) entry which is preliminary data.</text>
</comment>
<keyword evidence="4" id="KW-0001">2Fe-2S</keyword>
<evidence type="ECO:0000313" key="12">
    <source>
        <dbReference type="Proteomes" id="UP001365542"/>
    </source>
</evidence>
<evidence type="ECO:0000256" key="2">
    <source>
        <dbReference type="ARBA" id="ARBA00006442"/>
    </source>
</evidence>
<organism evidence="11 12">
    <name type="scientific">Orbilia ellipsospora</name>
    <dbReference type="NCBI Taxonomy" id="2528407"/>
    <lineage>
        <taxon>Eukaryota</taxon>
        <taxon>Fungi</taxon>
        <taxon>Dikarya</taxon>
        <taxon>Ascomycota</taxon>
        <taxon>Pezizomycotina</taxon>
        <taxon>Orbiliomycetes</taxon>
        <taxon>Orbiliales</taxon>
        <taxon>Orbiliaceae</taxon>
        <taxon>Orbilia</taxon>
    </lineage>
</organism>
<comment type="cofactor">
    <cofactor evidence="1">
        <name>FAD</name>
        <dbReference type="ChEBI" id="CHEBI:57692"/>
    </cofactor>
</comment>
<keyword evidence="5" id="KW-0479">Metal-binding</keyword>
<dbReference type="PRINTS" id="PR00411">
    <property type="entry name" value="PNDRDTASEI"/>
</dbReference>
<dbReference type="InterPro" id="IPR017941">
    <property type="entry name" value="Rieske_2Fe-2S"/>
</dbReference>
<dbReference type="SUPFAM" id="SSF51905">
    <property type="entry name" value="FAD/NAD(P)-binding domain"/>
    <property type="match status" value="2"/>
</dbReference>
<evidence type="ECO:0000259" key="10">
    <source>
        <dbReference type="PROSITE" id="PS51296"/>
    </source>
</evidence>
<dbReference type="EMBL" id="JAVHJO010000006">
    <property type="protein sequence ID" value="KAK6539561.1"/>
    <property type="molecule type" value="Genomic_DNA"/>
</dbReference>
<dbReference type="GO" id="GO:0051537">
    <property type="term" value="F:2 iron, 2 sulfur cluster binding"/>
    <property type="evidence" value="ECO:0007669"/>
    <property type="project" value="UniProtKB-KW"/>
</dbReference>
<dbReference type="InterPro" id="IPR036188">
    <property type="entry name" value="FAD/NAD-bd_sf"/>
</dbReference>
<evidence type="ECO:0000256" key="4">
    <source>
        <dbReference type="ARBA" id="ARBA00022714"/>
    </source>
</evidence>
<dbReference type="Pfam" id="PF00355">
    <property type="entry name" value="Rieske"/>
    <property type="match status" value="1"/>
</dbReference>
<evidence type="ECO:0000256" key="3">
    <source>
        <dbReference type="ARBA" id="ARBA00022630"/>
    </source>
</evidence>
<proteinExistence type="inferred from homology"/>
<reference evidence="11 12" key="1">
    <citation type="submission" date="2019-10" db="EMBL/GenBank/DDBJ databases">
        <authorList>
            <person name="Palmer J.M."/>
        </authorList>
    </citation>
    <scope>NUCLEOTIDE SEQUENCE [LARGE SCALE GENOMIC DNA]</scope>
    <source>
        <strain evidence="11 12">TWF694</strain>
    </source>
</reference>
<dbReference type="Proteomes" id="UP001365542">
    <property type="component" value="Unassembled WGS sequence"/>
</dbReference>
<dbReference type="Pfam" id="PF14759">
    <property type="entry name" value="Reductase_C"/>
    <property type="match status" value="1"/>
</dbReference>
<dbReference type="InterPro" id="IPR050446">
    <property type="entry name" value="FAD-oxidoreductase/Apoptosis"/>
</dbReference>
<keyword evidence="7" id="KW-0560">Oxidoreductase</keyword>